<comment type="caution">
    <text evidence="2">The sequence shown here is derived from an EMBL/GenBank/DDBJ whole genome shotgun (WGS) entry which is preliminary data.</text>
</comment>
<organism evidence="2 3">
    <name type="scientific">Hymenobacter nivis</name>
    <dbReference type="NCBI Taxonomy" id="1850093"/>
    <lineage>
        <taxon>Bacteria</taxon>
        <taxon>Pseudomonadati</taxon>
        <taxon>Bacteroidota</taxon>
        <taxon>Cytophagia</taxon>
        <taxon>Cytophagales</taxon>
        <taxon>Hymenobacteraceae</taxon>
        <taxon>Hymenobacter</taxon>
    </lineage>
</organism>
<evidence type="ECO:0000259" key="1">
    <source>
        <dbReference type="Pfam" id="PF12706"/>
    </source>
</evidence>
<dbReference type="AlphaFoldDB" id="A0A502HFW3"/>
<dbReference type="PANTHER" id="PTHR15032:SF4">
    <property type="entry name" value="N-ACYL-PHOSPHATIDYLETHANOLAMINE-HYDROLYZING PHOSPHOLIPASE D"/>
    <property type="match status" value="1"/>
</dbReference>
<feature type="domain" description="Metallo-beta-lactamase" evidence="1">
    <location>
        <begin position="97"/>
        <end position="293"/>
    </location>
</feature>
<proteinExistence type="predicted"/>
<reference evidence="2 3" key="1">
    <citation type="journal article" date="2019" name="Environ. Microbiol.">
        <title>Species interactions and distinct microbial communities in high Arctic permafrost affected cryosols are associated with the CH4 and CO2 gas fluxes.</title>
        <authorList>
            <person name="Altshuler I."/>
            <person name="Hamel J."/>
            <person name="Turney S."/>
            <person name="Magnuson E."/>
            <person name="Levesque R."/>
            <person name="Greer C."/>
            <person name="Whyte L.G."/>
        </authorList>
    </citation>
    <scope>NUCLEOTIDE SEQUENCE [LARGE SCALE GENOMIC DNA]</scope>
    <source>
        <strain evidence="2 3">S9.2P</strain>
    </source>
</reference>
<protein>
    <recommendedName>
        <fullName evidence="1">Metallo-beta-lactamase domain-containing protein</fullName>
    </recommendedName>
</protein>
<dbReference type="Pfam" id="PF12706">
    <property type="entry name" value="Lactamase_B_2"/>
    <property type="match status" value="1"/>
</dbReference>
<dbReference type="Gene3D" id="3.60.15.10">
    <property type="entry name" value="Ribonuclease Z/Hydroxyacylglutathione hydrolase-like"/>
    <property type="match status" value="1"/>
</dbReference>
<gene>
    <name evidence="2" type="ORF">EAH73_02425</name>
</gene>
<dbReference type="Proteomes" id="UP000317646">
    <property type="component" value="Unassembled WGS sequence"/>
</dbReference>
<dbReference type="GO" id="GO:0005737">
    <property type="term" value="C:cytoplasm"/>
    <property type="evidence" value="ECO:0007669"/>
    <property type="project" value="TreeGrafter"/>
</dbReference>
<dbReference type="PANTHER" id="PTHR15032">
    <property type="entry name" value="N-ACYL-PHOSPHATIDYLETHANOLAMINE-HYDROLYZING PHOSPHOLIPASE D"/>
    <property type="match status" value="1"/>
</dbReference>
<dbReference type="SUPFAM" id="SSF56281">
    <property type="entry name" value="Metallo-hydrolase/oxidoreductase"/>
    <property type="match status" value="1"/>
</dbReference>
<dbReference type="InterPro" id="IPR024884">
    <property type="entry name" value="NAPE-PLD"/>
</dbReference>
<dbReference type="OrthoDB" id="9805728at2"/>
<keyword evidence="3" id="KW-1185">Reference proteome</keyword>
<name>A0A502HFW3_9BACT</name>
<accession>A0A502HFW3</accession>
<sequence length="338" mass="37260">MASVSYLNNPALSTVRPGYPGNKRIGSQFANGETLFAPTLADALKWQLATNPQKEAKKRDLWVPRVVDATGALAGTDDVLLWLGHASFVLRIAGQTLLFDPVLFSSVGLRRRHPLPCRPEDLVGIDWLLLSHGHRDHLDEASIKLLARQNPQLRALAPLGMGPLLRGMAPGLPVQEAGWWQQYDVGPGAPFEVYYLPASHWHRRGLFDVNTVLWGSFLIKVLATDKLIYFAGDTSFGSHFEQIERQFGPLDVVLMPIGAYKPPYMMAKSHVNPHEAAKAANVLRAGHLVPMHYGTFDLSDEPASEPLRQLTEIAAGGMLRGELHAPAVGEALPWPEWE</sequence>
<evidence type="ECO:0000313" key="2">
    <source>
        <dbReference type="EMBL" id="TPG72503.1"/>
    </source>
</evidence>
<dbReference type="InterPro" id="IPR001279">
    <property type="entry name" value="Metallo-B-lactamas"/>
</dbReference>
<dbReference type="GO" id="GO:0008270">
    <property type="term" value="F:zinc ion binding"/>
    <property type="evidence" value="ECO:0007669"/>
    <property type="project" value="InterPro"/>
</dbReference>
<dbReference type="EMBL" id="RCYZ01000001">
    <property type="protein sequence ID" value="TPG72503.1"/>
    <property type="molecule type" value="Genomic_DNA"/>
</dbReference>
<dbReference type="RefSeq" id="WP_140464856.1">
    <property type="nucleotide sequence ID" value="NZ_RCYZ01000001.1"/>
</dbReference>
<evidence type="ECO:0000313" key="3">
    <source>
        <dbReference type="Proteomes" id="UP000317646"/>
    </source>
</evidence>
<dbReference type="PIRSF" id="PIRSF038896">
    <property type="entry name" value="NAPE-PLD"/>
    <property type="match status" value="1"/>
</dbReference>
<dbReference type="InterPro" id="IPR036866">
    <property type="entry name" value="RibonucZ/Hydroxyglut_hydro"/>
</dbReference>
<dbReference type="GO" id="GO:0070290">
    <property type="term" value="F:N-acylphosphatidylethanolamine-specific phospholipase D activity"/>
    <property type="evidence" value="ECO:0007669"/>
    <property type="project" value="InterPro"/>
</dbReference>